<evidence type="ECO:0000313" key="4">
    <source>
        <dbReference type="Proteomes" id="UP000249842"/>
    </source>
</evidence>
<organism evidence="3 4">
    <name type="scientific">Phenylobacterium hankyongense</name>
    <dbReference type="NCBI Taxonomy" id="1813876"/>
    <lineage>
        <taxon>Bacteria</taxon>
        <taxon>Pseudomonadati</taxon>
        <taxon>Pseudomonadota</taxon>
        <taxon>Alphaproteobacteria</taxon>
        <taxon>Caulobacterales</taxon>
        <taxon>Caulobacteraceae</taxon>
        <taxon>Phenylobacterium</taxon>
    </lineage>
</organism>
<gene>
    <name evidence="3" type="ORF">DJ021_10020</name>
</gene>
<feature type="compositionally biased region" description="Low complexity" evidence="1">
    <location>
        <begin position="237"/>
        <end position="258"/>
    </location>
</feature>
<keyword evidence="2" id="KW-0472">Membrane</keyword>
<reference evidence="4" key="1">
    <citation type="submission" date="2018-05" db="EMBL/GenBank/DDBJ databases">
        <authorList>
            <person name="Li X."/>
        </authorList>
    </citation>
    <scope>NUCLEOTIDE SEQUENCE [LARGE SCALE GENOMIC DNA]</scope>
    <source>
        <strain evidence="4">HKS-05</strain>
    </source>
</reference>
<proteinExistence type="predicted"/>
<dbReference type="Proteomes" id="UP000249842">
    <property type="component" value="Unassembled WGS sequence"/>
</dbReference>
<comment type="caution">
    <text evidence="3">The sequence shown here is derived from an EMBL/GenBank/DDBJ whole genome shotgun (WGS) entry which is preliminary data.</text>
</comment>
<evidence type="ECO:0000313" key="3">
    <source>
        <dbReference type="EMBL" id="RAK60117.1"/>
    </source>
</evidence>
<dbReference type="AlphaFoldDB" id="A0A328AZS4"/>
<dbReference type="OrthoDB" id="8481082at2"/>
<keyword evidence="2" id="KW-1133">Transmembrane helix</keyword>
<dbReference type="EMBL" id="QFYP01000001">
    <property type="protein sequence ID" value="RAK60117.1"/>
    <property type="molecule type" value="Genomic_DNA"/>
</dbReference>
<keyword evidence="4" id="KW-1185">Reference proteome</keyword>
<name>A0A328AZS4_9CAUL</name>
<protein>
    <submittedName>
        <fullName evidence="3">Uncharacterized protein</fullName>
    </submittedName>
</protein>
<accession>A0A328AZS4</accession>
<feature type="transmembrane region" description="Helical" evidence="2">
    <location>
        <begin position="111"/>
        <end position="135"/>
    </location>
</feature>
<dbReference type="RefSeq" id="WP_111457410.1">
    <property type="nucleotide sequence ID" value="NZ_QFYP01000001.1"/>
</dbReference>
<evidence type="ECO:0000256" key="1">
    <source>
        <dbReference type="SAM" id="MobiDB-lite"/>
    </source>
</evidence>
<sequence length="285" mass="30033">MLLVADALLTLNHTVWLLAFGRVPNLFDLNGEANIPAWWSSAQLMVAGVIVALVVLRNFRTDRRSWAVAALSAMLILFSMDETASFHERLGQFIDGHLGGKAGTHLWDSGYWPFFIGIPGAIAAGYIVWSSLAFLSSVKGSIGRFAVGLAVLLGAAVGIELLNNSDVPALRTASEILEEALEMVGGSLLVWSACDLILRHPSTAEAAAALLPLPGRREMADPYDRIPAPIAPTPVAAAPASAAARPSKASRSAAPAPQAEEELPITLPPGSPRPRRPGAARSSLP</sequence>
<feature type="transmembrane region" description="Helical" evidence="2">
    <location>
        <begin position="142"/>
        <end position="162"/>
    </location>
</feature>
<feature type="region of interest" description="Disordered" evidence="1">
    <location>
        <begin position="237"/>
        <end position="285"/>
    </location>
</feature>
<evidence type="ECO:0000256" key="2">
    <source>
        <dbReference type="SAM" id="Phobius"/>
    </source>
</evidence>
<keyword evidence="2" id="KW-0812">Transmembrane</keyword>
<feature type="transmembrane region" description="Helical" evidence="2">
    <location>
        <begin position="63"/>
        <end position="80"/>
    </location>
</feature>
<feature type="transmembrane region" description="Helical" evidence="2">
    <location>
        <begin position="37"/>
        <end position="56"/>
    </location>
</feature>